<gene>
    <name evidence="2" type="ORF">ACHAWO_002053</name>
</gene>
<organism evidence="2 3">
    <name type="scientific">Cyclotella atomus</name>
    <dbReference type="NCBI Taxonomy" id="382360"/>
    <lineage>
        <taxon>Eukaryota</taxon>
        <taxon>Sar</taxon>
        <taxon>Stramenopiles</taxon>
        <taxon>Ochrophyta</taxon>
        <taxon>Bacillariophyta</taxon>
        <taxon>Coscinodiscophyceae</taxon>
        <taxon>Thalassiosirophycidae</taxon>
        <taxon>Stephanodiscales</taxon>
        <taxon>Stephanodiscaceae</taxon>
        <taxon>Cyclotella</taxon>
    </lineage>
</organism>
<name>A0ABD3PPA3_9STRA</name>
<feature type="compositionally biased region" description="Basic and acidic residues" evidence="1">
    <location>
        <begin position="791"/>
        <end position="802"/>
    </location>
</feature>
<comment type="caution">
    <text evidence="2">The sequence shown here is derived from an EMBL/GenBank/DDBJ whole genome shotgun (WGS) entry which is preliminary data.</text>
</comment>
<protein>
    <submittedName>
        <fullName evidence="2">Uncharacterized protein</fullName>
    </submittedName>
</protein>
<evidence type="ECO:0000256" key="1">
    <source>
        <dbReference type="SAM" id="MobiDB-lite"/>
    </source>
</evidence>
<keyword evidence="3" id="KW-1185">Reference proteome</keyword>
<reference evidence="2 3" key="1">
    <citation type="submission" date="2024-10" db="EMBL/GenBank/DDBJ databases">
        <title>Updated reference genomes for cyclostephanoid diatoms.</title>
        <authorList>
            <person name="Roberts W.R."/>
            <person name="Alverson A.J."/>
        </authorList>
    </citation>
    <scope>NUCLEOTIDE SEQUENCE [LARGE SCALE GENOMIC DNA]</scope>
    <source>
        <strain evidence="2 3">AJA010-31</strain>
    </source>
</reference>
<proteinExistence type="predicted"/>
<evidence type="ECO:0000313" key="2">
    <source>
        <dbReference type="EMBL" id="KAL3789999.1"/>
    </source>
</evidence>
<accession>A0ABD3PPA3</accession>
<dbReference type="AlphaFoldDB" id="A0ABD3PPA3"/>
<sequence>MDTSSQSHHPSPQLTQLTKFAFLLSSALPENSSNPVVGLNHHVELSHCFAPTGIVSCSSLSMHGSHSSNGCNGNNEESTAAHQERLASLNMNSRIYTSADPQRICSTPKTLLMNVLQSMRELMESRMSRMILQLLKNTKGATTSTTSTMLYLLAPGRNAIKVCTVVTRFESADDDEDEEEDGELNMNSNSNEGLVTKMIFKAVLDIKIFGEVTTVEICGPVSFIGKFLNTNTNNNNGGGNDNPTMSISACGKMSNAPLLSSVDIKFNCIALLREMMDKARVIVKKAVTEAASLSVKILSVAGGGGMTEDNTAAASSNSNIAASSVANVSLGGMAQLGIGVGAGNESHLNNGLSKDMLAAAAAFKFGGAQQQQQQGLTTSVHQAANNSTTDYSGMLAAVLKLGTNQGLHNASRQVTNAAGTPNHDRGITDMLASALNNLGGHELSSSQKPSSLPTAKNDNAGVLAAASKLGTLQSQGPAAGAGLNQPPAVSQVAGLAPASSLAQLSSLLQQSTSSNLLGANNNNNATALKSNHSFSSLFGSIGNLGSLRNDTFSSLLKSSNSLNRLVANADWGLHRGGGDSAANILRRHLNASAGTNGSGGGNANATFDFGSANNNNNGADSSCNDQARNLLLSLARGAGGGSSAAAASPNLLNSLAARISNDNIDGMKNVVRFQQDQISNPVAAAAGLTQPQGNSNALKQQMLEKLGNMFQQNPAPQYNLLHDMLLKTNESTTGQQAPSSATTAPSTSHLPQHATSKSPEETGGNIHKGLFSWLEKDSMFLSEDKLKEQDLKHKKKEKENRDAPMPLRFFSSIDDVNGNNNDLERMGQSIFGKKRKGDSFGIDGRKKNRS</sequence>
<dbReference type="Proteomes" id="UP001530400">
    <property type="component" value="Unassembled WGS sequence"/>
</dbReference>
<feature type="region of interest" description="Disordered" evidence="1">
    <location>
        <begin position="731"/>
        <end position="766"/>
    </location>
</feature>
<feature type="compositionally biased region" description="Low complexity" evidence="1">
    <location>
        <begin position="737"/>
        <end position="748"/>
    </location>
</feature>
<evidence type="ECO:0000313" key="3">
    <source>
        <dbReference type="Proteomes" id="UP001530400"/>
    </source>
</evidence>
<feature type="region of interest" description="Disordered" evidence="1">
    <location>
        <begin position="791"/>
        <end position="850"/>
    </location>
</feature>
<dbReference type="EMBL" id="JALLPJ020000512">
    <property type="protein sequence ID" value="KAL3789999.1"/>
    <property type="molecule type" value="Genomic_DNA"/>
</dbReference>